<keyword evidence="5 6" id="KW-0472">Membrane</keyword>
<dbReference type="STRING" id="1963862.B4O97_08535"/>
<dbReference type="OrthoDB" id="142423at2"/>
<feature type="transmembrane region" description="Helical" evidence="6">
    <location>
        <begin position="247"/>
        <end position="265"/>
    </location>
</feature>
<dbReference type="PANTHER" id="PTHR43124">
    <property type="entry name" value="PURINE EFFLUX PUMP PBUE"/>
    <property type="match status" value="1"/>
</dbReference>
<evidence type="ECO:0000313" key="8">
    <source>
        <dbReference type="EMBL" id="ORC35680.1"/>
    </source>
</evidence>
<feature type="transmembrane region" description="Helical" evidence="6">
    <location>
        <begin position="272"/>
        <end position="294"/>
    </location>
</feature>
<feature type="transmembrane region" description="Helical" evidence="6">
    <location>
        <begin position="211"/>
        <end position="235"/>
    </location>
</feature>
<accession>A0A1Y1RYM6</accession>
<comment type="caution">
    <text evidence="8">The sequence shown here is derived from an EMBL/GenBank/DDBJ whole genome shotgun (WGS) entry which is preliminary data.</text>
</comment>
<dbReference type="InterPro" id="IPR011701">
    <property type="entry name" value="MFS"/>
</dbReference>
<dbReference type="GO" id="GO:0022857">
    <property type="term" value="F:transmembrane transporter activity"/>
    <property type="evidence" value="ECO:0007669"/>
    <property type="project" value="InterPro"/>
</dbReference>
<evidence type="ECO:0000313" key="9">
    <source>
        <dbReference type="Proteomes" id="UP000192343"/>
    </source>
</evidence>
<keyword evidence="9" id="KW-1185">Reference proteome</keyword>
<keyword evidence="4 6" id="KW-1133">Transmembrane helix</keyword>
<protein>
    <recommendedName>
        <fullName evidence="7">Major facilitator superfamily (MFS) profile domain-containing protein</fullName>
    </recommendedName>
</protein>
<dbReference type="InterPro" id="IPR050189">
    <property type="entry name" value="MFS_Efflux_Transporters"/>
</dbReference>
<dbReference type="Pfam" id="PF07690">
    <property type="entry name" value="MFS_1"/>
    <property type="match status" value="1"/>
</dbReference>
<feature type="transmembrane region" description="Helical" evidence="6">
    <location>
        <begin position="360"/>
        <end position="381"/>
    </location>
</feature>
<dbReference type="EMBL" id="MWQY01000008">
    <property type="protein sequence ID" value="ORC35680.1"/>
    <property type="molecule type" value="Genomic_DNA"/>
</dbReference>
<evidence type="ECO:0000256" key="2">
    <source>
        <dbReference type="ARBA" id="ARBA00022475"/>
    </source>
</evidence>
<dbReference type="GO" id="GO:0005886">
    <property type="term" value="C:plasma membrane"/>
    <property type="evidence" value="ECO:0007669"/>
    <property type="project" value="UniProtKB-SubCell"/>
</dbReference>
<keyword evidence="3 6" id="KW-0812">Transmembrane</keyword>
<reference evidence="8 9" key="1">
    <citation type="submission" date="2017-03" db="EMBL/GenBank/DDBJ databases">
        <title>Draft Genome sequence of Marispirochaeta sp. strain JC444.</title>
        <authorList>
            <person name="Shivani Y."/>
            <person name="Subhash Y."/>
            <person name="Sasikala C."/>
            <person name="Ramana C."/>
        </authorList>
    </citation>
    <scope>NUCLEOTIDE SEQUENCE [LARGE SCALE GENOMIC DNA]</scope>
    <source>
        <strain evidence="8 9">JC444</strain>
    </source>
</reference>
<evidence type="ECO:0000256" key="1">
    <source>
        <dbReference type="ARBA" id="ARBA00004651"/>
    </source>
</evidence>
<keyword evidence="2" id="KW-1003">Cell membrane</keyword>
<dbReference type="InterPro" id="IPR020846">
    <property type="entry name" value="MFS_dom"/>
</dbReference>
<comment type="subcellular location">
    <subcellularLocation>
        <location evidence="1">Cell membrane</location>
        <topology evidence="1">Multi-pass membrane protein</topology>
    </subcellularLocation>
</comment>
<evidence type="ECO:0000259" key="7">
    <source>
        <dbReference type="PROSITE" id="PS50850"/>
    </source>
</evidence>
<feature type="transmembrane region" description="Helical" evidence="6">
    <location>
        <begin position="333"/>
        <end position="354"/>
    </location>
</feature>
<evidence type="ECO:0000256" key="3">
    <source>
        <dbReference type="ARBA" id="ARBA00022692"/>
    </source>
</evidence>
<dbReference type="PROSITE" id="PS50850">
    <property type="entry name" value="MFS"/>
    <property type="match status" value="1"/>
</dbReference>
<evidence type="ECO:0000256" key="4">
    <source>
        <dbReference type="ARBA" id="ARBA00022989"/>
    </source>
</evidence>
<dbReference type="AlphaFoldDB" id="A0A1Y1RYM6"/>
<dbReference type="PANTHER" id="PTHR43124:SF3">
    <property type="entry name" value="CHLORAMPHENICOL EFFLUX PUMP RV0191"/>
    <property type="match status" value="1"/>
</dbReference>
<dbReference type="InterPro" id="IPR036259">
    <property type="entry name" value="MFS_trans_sf"/>
</dbReference>
<dbReference type="RefSeq" id="WP_083050015.1">
    <property type="nucleotide sequence ID" value="NZ_MWQY01000008.1"/>
</dbReference>
<organism evidence="8 9">
    <name type="scientific">Marispirochaeta aestuarii</name>
    <dbReference type="NCBI Taxonomy" id="1963862"/>
    <lineage>
        <taxon>Bacteria</taxon>
        <taxon>Pseudomonadati</taxon>
        <taxon>Spirochaetota</taxon>
        <taxon>Spirochaetia</taxon>
        <taxon>Spirochaetales</taxon>
        <taxon>Spirochaetaceae</taxon>
        <taxon>Marispirochaeta</taxon>
    </lineage>
</organism>
<name>A0A1Y1RYM6_9SPIO</name>
<evidence type="ECO:0000256" key="5">
    <source>
        <dbReference type="ARBA" id="ARBA00023136"/>
    </source>
</evidence>
<feature type="transmembrane region" description="Helical" evidence="6">
    <location>
        <begin position="14"/>
        <end position="31"/>
    </location>
</feature>
<proteinExistence type="predicted"/>
<dbReference type="Gene3D" id="1.20.1250.20">
    <property type="entry name" value="MFS general substrate transporter like domains"/>
    <property type="match status" value="2"/>
</dbReference>
<dbReference type="Proteomes" id="UP000192343">
    <property type="component" value="Unassembled WGS sequence"/>
</dbReference>
<gene>
    <name evidence="8" type="ORF">B4O97_08535</name>
</gene>
<feature type="domain" description="Major facilitator superfamily (MFS) profile" evidence="7">
    <location>
        <begin position="13"/>
        <end position="389"/>
    </location>
</feature>
<feature type="transmembrane region" description="Helical" evidence="6">
    <location>
        <begin position="51"/>
        <end position="72"/>
    </location>
</feature>
<feature type="transmembrane region" description="Helical" evidence="6">
    <location>
        <begin position="84"/>
        <end position="107"/>
    </location>
</feature>
<evidence type="ECO:0000256" key="6">
    <source>
        <dbReference type="SAM" id="Phobius"/>
    </source>
</evidence>
<sequence>MMDNYRFSADFPRVFRFIVMMFFAVFPRLLLSPLLLRISADLGISYDQASSFFLTSAVGFSLGLITSGFIACRLTHHYTILSGALMTGISLFLLSTVTSFPLFHLFMGLLSYSNGLYHGSGFASVTRIVPDRFRTRALSFHEMGPNAAFILAPIFSALMAPVLGWRGVLCATGIAAFGAALFFLLSDKGPNDCGAPPNFASIRLFASVPEYWILLLLIAISVSLATGVFSVLPTYLQVEHNLPERMLNTLIGFSRVTGFASIYLAGHLADRFGYRIVLASILLFTSVLTVLIGFVSGPLLLVVVFLQPAVTQSFFPAALSAVTRIAKPEARNLAVSLAIPLSNILGGGLTPMAFGTAGAAGYFSISFIVLGSLGILSVLLLRSLPATIRERC</sequence>
<dbReference type="SUPFAM" id="SSF103473">
    <property type="entry name" value="MFS general substrate transporter"/>
    <property type="match status" value="1"/>
</dbReference>
<feature type="transmembrane region" description="Helical" evidence="6">
    <location>
        <begin position="163"/>
        <end position="185"/>
    </location>
</feature>